<reference evidence="5" key="1">
    <citation type="journal article" date="2019" name="Int. J. Syst. Evol. Microbiol.">
        <title>The Global Catalogue of Microorganisms (GCM) 10K type strain sequencing project: providing services to taxonomists for standard genome sequencing and annotation.</title>
        <authorList>
            <consortium name="The Broad Institute Genomics Platform"/>
            <consortium name="The Broad Institute Genome Sequencing Center for Infectious Disease"/>
            <person name="Wu L."/>
            <person name="Ma J."/>
        </authorList>
    </citation>
    <scope>NUCLEOTIDE SEQUENCE [LARGE SCALE GENOMIC DNA]</scope>
    <source>
        <strain evidence="5">KCTC 42217</strain>
    </source>
</reference>
<evidence type="ECO:0000256" key="1">
    <source>
        <dbReference type="ARBA" id="ARBA00022801"/>
    </source>
</evidence>
<comment type="caution">
    <text evidence="4">The sequence shown here is derived from an EMBL/GenBank/DDBJ whole genome shotgun (WGS) entry which is preliminary data.</text>
</comment>
<keyword evidence="2" id="KW-0732">Signal</keyword>
<dbReference type="InterPro" id="IPR049492">
    <property type="entry name" value="BD-FAE-like_dom"/>
</dbReference>
<gene>
    <name evidence="4" type="ORF">ACFSJU_12045</name>
</gene>
<evidence type="ECO:0000256" key="2">
    <source>
        <dbReference type="SAM" id="SignalP"/>
    </source>
</evidence>
<proteinExistence type="predicted"/>
<dbReference type="Pfam" id="PF20434">
    <property type="entry name" value="BD-FAE"/>
    <property type="match status" value="1"/>
</dbReference>
<dbReference type="EMBL" id="JBHUHZ010000002">
    <property type="protein sequence ID" value="MFD2163127.1"/>
    <property type="molecule type" value="Genomic_DNA"/>
</dbReference>
<dbReference type="PANTHER" id="PTHR48081:SF13">
    <property type="entry name" value="ALPHA_BETA HYDROLASE"/>
    <property type="match status" value="1"/>
</dbReference>
<keyword evidence="5" id="KW-1185">Reference proteome</keyword>
<feature type="domain" description="BD-FAE-like" evidence="3">
    <location>
        <begin position="49"/>
        <end position="250"/>
    </location>
</feature>
<evidence type="ECO:0000313" key="4">
    <source>
        <dbReference type="EMBL" id="MFD2163127.1"/>
    </source>
</evidence>
<dbReference type="InterPro" id="IPR050300">
    <property type="entry name" value="GDXG_lipolytic_enzyme"/>
</dbReference>
<keyword evidence="1 4" id="KW-0378">Hydrolase</keyword>
<dbReference type="SUPFAM" id="SSF53474">
    <property type="entry name" value="alpha/beta-Hydrolases"/>
    <property type="match status" value="1"/>
</dbReference>
<feature type="chain" id="PRO_5046558699" evidence="2">
    <location>
        <begin position="24"/>
        <end position="292"/>
    </location>
</feature>
<dbReference type="Gene3D" id="3.40.50.1820">
    <property type="entry name" value="alpha/beta hydrolase"/>
    <property type="match status" value="1"/>
</dbReference>
<feature type="signal peptide" evidence="2">
    <location>
        <begin position="1"/>
        <end position="23"/>
    </location>
</feature>
<dbReference type="RefSeq" id="WP_255901371.1">
    <property type="nucleotide sequence ID" value="NZ_JAFMZO010000002.1"/>
</dbReference>
<organism evidence="4 5">
    <name type="scientific">Paradesertivirga mongoliensis</name>
    <dbReference type="NCBI Taxonomy" id="2100740"/>
    <lineage>
        <taxon>Bacteria</taxon>
        <taxon>Pseudomonadati</taxon>
        <taxon>Bacteroidota</taxon>
        <taxon>Sphingobacteriia</taxon>
        <taxon>Sphingobacteriales</taxon>
        <taxon>Sphingobacteriaceae</taxon>
        <taxon>Paradesertivirga</taxon>
    </lineage>
</organism>
<name>A0ABW4ZMP6_9SPHI</name>
<evidence type="ECO:0000259" key="3">
    <source>
        <dbReference type="Pfam" id="PF20434"/>
    </source>
</evidence>
<sequence>MKLNLPQLLIALFVVLASHSSFGQLLPPANYRLTKDLIYKEVGNWTWKMDLYVPKEGAGDRPLLIFIHGGGWVHGKKEQERDFGMFFEKNFVIANIEYRVANQAVAPAAIEDSRCALHYLVREAGKLRIDRKKIVLMGISAGAHLALMTAFTSHDPVFARDCAAAKKRKFRIAAVIDWSGPSDLNQWDVIRKPGKASRDWLGGRENDTSFVNFLSPVSYIRAKSPPVLIAHGEKDRTVPFEQSSILYSALKNAGVFAELHALKNAGHSFSREDRDNLKVRIFDFLGKLKVIR</sequence>
<evidence type="ECO:0000313" key="5">
    <source>
        <dbReference type="Proteomes" id="UP001597387"/>
    </source>
</evidence>
<accession>A0ABW4ZMP6</accession>
<dbReference type="InterPro" id="IPR029058">
    <property type="entry name" value="AB_hydrolase_fold"/>
</dbReference>
<dbReference type="GO" id="GO:0016787">
    <property type="term" value="F:hydrolase activity"/>
    <property type="evidence" value="ECO:0007669"/>
    <property type="project" value="UniProtKB-KW"/>
</dbReference>
<dbReference type="Proteomes" id="UP001597387">
    <property type="component" value="Unassembled WGS sequence"/>
</dbReference>
<dbReference type="PANTHER" id="PTHR48081">
    <property type="entry name" value="AB HYDROLASE SUPERFAMILY PROTEIN C4A8.06C"/>
    <property type="match status" value="1"/>
</dbReference>
<protein>
    <submittedName>
        <fullName evidence="4">Alpha/beta fold hydrolase</fullName>
    </submittedName>
</protein>